<keyword evidence="2" id="KW-1185">Reference proteome</keyword>
<dbReference type="Gene3D" id="3.40.50.1240">
    <property type="entry name" value="Phosphoglycerate mutase-like"/>
    <property type="match status" value="1"/>
</dbReference>
<dbReference type="Proteomes" id="UP000266272">
    <property type="component" value="Unassembled WGS sequence"/>
</dbReference>
<dbReference type="Pfam" id="PF00300">
    <property type="entry name" value="His_Phos_1"/>
    <property type="match status" value="1"/>
</dbReference>
<dbReference type="InterPro" id="IPR013078">
    <property type="entry name" value="His_Pase_superF_clade-1"/>
</dbReference>
<dbReference type="OrthoDB" id="496981at2759"/>
<dbReference type="AlphaFoldDB" id="A0A395NVV3"/>
<protein>
    <submittedName>
        <fullName evidence="1">Phosphoglycerate mutase</fullName>
    </submittedName>
</protein>
<dbReference type="EMBL" id="PXOA01000120">
    <property type="protein sequence ID" value="RFU80185.1"/>
    <property type="molecule type" value="Genomic_DNA"/>
</dbReference>
<reference evidence="1 2" key="1">
    <citation type="journal article" date="2018" name="PLoS Pathog.">
        <title>Evolution of structural diversity of trichothecenes, a family of toxins produced by plant pathogenic and entomopathogenic fungi.</title>
        <authorList>
            <person name="Proctor R.H."/>
            <person name="McCormick S.P."/>
            <person name="Kim H.S."/>
            <person name="Cardoza R.E."/>
            <person name="Stanley A.M."/>
            <person name="Lindo L."/>
            <person name="Kelly A."/>
            <person name="Brown D.W."/>
            <person name="Lee T."/>
            <person name="Vaughan M.M."/>
            <person name="Alexander N.J."/>
            <person name="Busman M."/>
            <person name="Gutierrez S."/>
        </authorList>
    </citation>
    <scope>NUCLEOTIDE SEQUENCE [LARGE SCALE GENOMIC DNA]</scope>
    <source>
        <strain evidence="1 2">IBT 40837</strain>
    </source>
</reference>
<organism evidence="1 2">
    <name type="scientific">Trichoderma arundinaceum</name>
    <dbReference type="NCBI Taxonomy" id="490622"/>
    <lineage>
        <taxon>Eukaryota</taxon>
        <taxon>Fungi</taxon>
        <taxon>Dikarya</taxon>
        <taxon>Ascomycota</taxon>
        <taxon>Pezizomycotina</taxon>
        <taxon>Sordariomycetes</taxon>
        <taxon>Hypocreomycetidae</taxon>
        <taxon>Hypocreales</taxon>
        <taxon>Hypocreaceae</taxon>
        <taxon>Trichoderma</taxon>
    </lineage>
</organism>
<accession>A0A395NVV3</accession>
<proteinExistence type="predicted"/>
<evidence type="ECO:0000313" key="1">
    <source>
        <dbReference type="EMBL" id="RFU80185.1"/>
    </source>
</evidence>
<sequence length="122" mass="13847">MANRYIIQTALVAFHQFLKGSTARVELQVWPDLREAHDAICNKGIPRADISAKFPRFDFSACPEEWNYPPHSSQGATARAERVRQRLQEISGSYKNIFLITHRGLIAFLVKGERFGLCGMNP</sequence>
<gene>
    <name evidence="1" type="ORF">TARUN_1995</name>
</gene>
<dbReference type="SUPFAM" id="SSF53254">
    <property type="entry name" value="Phosphoglycerate mutase-like"/>
    <property type="match status" value="1"/>
</dbReference>
<dbReference type="InterPro" id="IPR029033">
    <property type="entry name" value="His_PPase_superfam"/>
</dbReference>
<evidence type="ECO:0000313" key="2">
    <source>
        <dbReference type="Proteomes" id="UP000266272"/>
    </source>
</evidence>
<name>A0A395NVV3_TRIAR</name>
<comment type="caution">
    <text evidence="1">The sequence shown here is derived from an EMBL/GenBank/DDBJ whole genome shotgun (WGS) entry which is preliminary data.</text>
</comment>